<feature type="region of interest" description="Disordered" evidence="1">
    <location>
        <begin position="51"/>
        <end position="70"/>
    </location>
</feature>
<accession>A0A1E3WAX4</accession>
<dbReference type="SUPFAM" id="SSF88697">
    <property type="entry name" value="PUA domain-like"/>
    <property type="match status" value="1"/>
</dbReference>
<protein>
    <recommendedName>
        <fullName evidence="2">Ribosomal RNA small subunit methyltransferase E PUA-like domain-containing protein</fullName>
    </recommendedName>
</protein>
<dbReference type="InterPro" id="IPR015947">
    <property type="entry name" value="PUA-like_sf"/>
</dbReference>
<feature type="domain" description="Ribosomal RNA small subunit methyltransferase E PUA-like" evidence="2">
    <location>
        <begin position="25"/>
        <end position="51"/>
    </location>
</feature>
<evidence type="ECO:0000256" key="1">
    <source>
        <dbReference type="SAM" id="MobiDB-lite"/>
    </source>
</evidence>
<evidence type="ECO:0000313" key="4">
    <source>
        <dbReference type="Proteomes" id="UP000095042"/>
    </source>
</evidence>
<dbReference type="Gene3D" id="2.40.240.20">
    <property type="entry name" value="Hypothetical PUA domain-like, domain 1"/>
    <property type="match status" value="1"/>
</dbReference>
<dbReference type="Proteomes" id="UP000095042">
    <property type="component" value="Unassembled WGS sequence"/>
</dbReference>
<dbReference type="InterPro" id="IPR046887">
    <property type="entry name" value="RsmE_PUA-like"/>
</dbReference>
<evidence type="ECO:0000259" key="2">
    <source>
        <dbReference type="Pfam" id="PF20260"/>
    </source>
</evidence>
<organism evidence="3 4">
    <name type="scientific">Methyloceanibacter marginalis</name>
    <dbReference type="NCBI Taxonomy" id="1774971"/>
    <lineage>
        <taxon>Bacteria</taxon>
        <taxon>Pseudomonadati</taxon>
        <taxon>Pseudomonadota</taxon>
        <taxon>Alphaproteobacteria</taxon>
        <taxon>Hyphomicrobiales</taxon>
        <taxon>Hyphomicrobiaceae</taxon>
        <taxon>Methyloceanibacter</taxon>
    </lineage>
</organism>
<comment type="caution">
    <text evidence="3">The sequence shown here is derived from an EMBL/GenBank/DDBJ whole genome shotgun (WGS) entry which is preliminary data.</text>
</comment>
<proteinExistence type="predicted"/>
<evidence type="ECO:0000313" key="3">
    <source>
        <dbReference type="EMBL" id="ODS02247.1"/>
    </source>
</evidence>
<dbReference type="Pfam" id="PF20260">
    <property type="entry name" value="PUA_4"/>
    <property type="match status" value="1"/>
</dbReference>
<keyword evidence="4" id="KW-1185">Reference proteome</keyword>
<name>A0A1E3WAX4_9HYPH</name>
<reference evidence="3 4" key="1">
    <citation type="journal article" date="2016" name="Environ. Microbiol.">
        <title>New Methyloceanibacter diversity from North Sea sediments includes methanotroph containing solely the soluble methane monooxygenase.</title>
        <authorList>
            <person name="Vekeman B."/>
            <person name="Kerckhof F.M."/>
            <person name="Cremers G."/>
            <person name="de Vos P."/>
            <person name="Vandamme P."/>
            <person name="Boon N."/>
            <person name="Op den Camp H.J."/>
            <person name="Heylen K."/>
        </authorList>
    </citation>
    <scope>NUCLEOTIDE SEQUENCE [LARGE SCALE GENOMIC DNA]</scope>
    <source>
        <strain evidence="3 4">R-67177</strain>
    </source>
</reference>
<dbReference type="AlphaFoldDB" id="A0A1E3WAX4"/>
<dbReference type="EMBL" id="LPWD01000360">
    <property type="protein sequence ID" value="ODS02247.1"/>
    <property type="molecule type" value="Genomic_DNA"/>
</dbReference>
<sequence>MLFMPSKLPRLFVKSPLRTGAEIVLPPDQAHYLANVLRLKPQEQVLVFNGVDANGARAPPPRQEEGDARR</sequence>
<gene>
    <name evidence="3" type="ORF">AUC71_16315</name>
</gene>